<feature type="region of interest" description="Disordered" evidence="3">
    <location>
        <begin position="70"/>
        <end position="89"/>
    </location>
</feature>
<keyword evidence="1" id="KW-0479">Metal-binding</keyword>
<feature type="compositionally biased region" description="Basic and acidic residues" evidence="3">
    <location>
        <begin position="578"/>
        <end position="588"/>
    </location>
</feature>
<dbReference type="InterPro" id="IPR011051">
    <property type="entry name" value="RmlC_Cupin_sf"/>
</dbReference>
<dbReference type="Gene3D" id="2.60.120.10">
    <property type="entry name" value="Jelly Rolls"/>
    <property type="match status" value="1"/>
</dbReference>
<gene>
    <name evidence="4" type="ORF">ABZ921_00575</name>
</gene>
<organism evidence="4 5">
    <name type="scientific">Streptomyces atriruber</name>
    <dbReference type="NCBI Taxonomy" id="545121"/>
    <lineage>
        <taxon>Bacteria</taxon>
        <taxon>Bacillati</taxon>
        <taxon>Actinomycetota</taxon>
        <taxon>Actinomycetes</taxon>
        <taxon>Kitasatosporales</taxon>
        <taxon>Streptomycetaceae</taxon>
        <taxon>Streptomyces</taxon>
    </lineage>
</organism>
<protein>
    <recommendedName>
        <fullName evidence="6">Class I mannose-6-phosphate isomerase</fullName>
    </recommendedName>
</protein>
<feature type="region of interest" description="Disordered" evidence="3">
    <location>
        <begin position="574"/>
        <end position="602"/>
    </location>
</feature>
<dbReference type="EMBL" id="JBEYXV010000001">
    <property type="protein sequence ID" value="MEU6819090.1"/>
    <property type="molecule type" value="Genomic_DNA"/>
</dbReference>
<evidence type="ECO:0000256" key="3">
    <source>
        <dbReference type="SAM" id="MobiDB-lite"/>
    </source>
</evidence>
<dbReference type="InterPro" id="IPR014710">
    <property type="entry name" value="RmlC-like_jellyroll"/>
</dbReference>
<comment type="caution">
    <text evidence="4">The sequence shown here is derived from an EMBL/GenBank/DDBJ whole genome shotgun (WGS) entry which is preliminary data.</text>
</comment>
<sequence length="602" mass="66229">MYRLDPRYAPAPGAVLATGWQAVAAQLPPGPATVAVDGPPTAAWDDLAARLTEELTARGTAVRTLDLRAHHAPPAEVRRRTESAEDTEDPYYAKLAETPLRDLFDDLPRPKPPQGREVLLVHGPGASLLPHDLLWYADLPKRHAEAAIVAGTGRNLGLPAEKGGLRRLFYIDWPVLDRHRDGLAPLLDAWLDVQDPERPTYLDGPGLRATLTDLTRRPVRTRPYFNSTPWGGHWAQRRLGFDAAARNTALGYELIAPEAGVLIGPHPGQQAEIPFQLLCVLHPEAMLGPQVAARYGTSFPIRFDYLDTLDGGNLSVHCHPKAPYMKERFGWSYTQHETYYMALGGPGARVFLGLREDIDLELFRKEIEEAAHDGVPMDPEDHVLTFPAEQGRLFMIPAGTPHASGAGNVVLEISATPYLYSLRFYDWLRPDADGRPRQLPYEHGLANLETGRRGDAVTRDLVQEPRTLRAGQGWCEELLGALDEMFYEVRRHTLDAGAAVDDDTAGRFHVLNVVEGEGVVLHTAAGERSGEQPGDRAGERHMLFRSETLTVPAAVGPYRLTAVGESRVRVVKALVRPDGPESSDRSDGPDPSPRNGQPRANT</sequence>
<name>A0ABV3BDL1_9ACTN</name>
<keyword evidence="5" id="KW-1185">Reference proteome</keyword>
<evidence type="ECO:0000313" key="5">
    <source>
        <dbReference type="Proteomes" id="UP001551176"/>
    </source>
</evidence>
<keyword evidence="2" id="KW-0862">Zinc</keyword>
<dbReference type="PANTHER" id="PTHR42742:SF3">
    <property type="entry name" value="FRUCTOKINASE"/>
    <property type="match status" value="1"/>
</dbReference>
<dbReference type="CDD" id="cd07010">
    <property type="entry name" value="cupin_PMI_type_I_N_bac"/>
    <property type="match status" value="1"/>
</dbReference>
<dbReference type="PANTHER" id="PTHR42742">
    <property type="entry name" value="TRANSCRIPTIONAL REPRESSOR MPRA"/>
    <property type="match status" value="1"/>
</dbReference>
<dbReference type="InterPro" id="IPR016847">
    <property type="entry name" value="Man6P_Isoase_Firm_lng_prd"/>
</dbReference>
<evidence type="ECO:0008006" key="6">
    <source>
        <dbReference type="Google" id="ProtNLM"/>
    </source>
</evidence>
<evidence type="ECO:0000256" key="1">
    <source>
        <dbReference type="ARBA" id="ARBA00022723"/>
    </source>
</evidence>
<accession>A0ABV3BDL1</accession>
<dbReference type="RefSeq" id="WP_359342961.1">
    <property type="nucleotide sequence ID" value="NZ_JBEYXV010000001.1"/>
</dbReference>
<dbReference type="InterPro" id="IPR051804">
    <property type="entry name" value="Carb_Metab_Reg_Kinase/Isom"/>
</dbReference>
<proteinExistence type="predicted"/>
<reference evidence="4 5" key="1">
    <citation type="submission" date="2024-06" db="EMBL/GenBank/DDBJ databases">
        <title>The Natural Products Discovery Center: Release of the First 8490 Sequenced Strains for Exploring Actinobacteria Biosynthetic Diversity.</title>
        <authorList>
            <person name="Kalkreuter E."/>
            <person name="Kautsar S.A."/>
            <person name="Yang D."/>
            <person name="Bader C.D."/>
            <person name="Teijaro C.N."/>
            <person name="Fluegel L."/>
            <person name="Davis C.M."/>
            <person name="Simpson J.R."/>
            <person name="Lauterbach L."/>
            <person name="Steele A.D."/>
            <person name="Gui C."/>
            <person name="Meng S."/>
            <person name="Li G."/>
            <person name="Viehrig K."/>
            <person name="Ye F."/>
            <person name="Su P."/>
            <person name="Kiefer A.F."/>
            <person name="Nichols A."/>
            <person name="Cepeda A.J."/>
            <person name="Yan W."/>
            <person name="Fan B."/>
            <person name="Jiang Y."/>
            <person name="Adhikari A."/>
            <person name="Zheng C.-J."/>
            <person name="Schuster L."/>
            <person name="Cowan T.M."/>
            <person name="Smanski M.J."/>
            <person name="Chevrette M.G."/>
            <person name="De Carvalho L.P.S."/>
            <person name="Shen B."/>
        </authorList>
    </citation>
    <scope>NUCLEOTIDE SEQUENCE [LARGE SCALE GENOMIC DNA]</scope>
    <source>
        <strain evidence="4 5">NPDC046838</strain>
    </source>
</reference>
<evidence type="ECO:0000313" key="4">
    <source>
        <dbReference type="EMBL" id="MEU6819090.1"/>
    </source>
</evidence>
<dbReference type="Proteomes" id="UP001551176">
    <property type="component" value="Unassembled WGS sequence"/>
</dbReference>
<evidence type="ECO:0000256" key="2">
    <source>
        <dbReference type="ARBA" id="ARBA00022833"/>
    </source>
</evidence>
<dbReference type="PIRSF" id="PIRSF026713">
    <property type="entry name" value="PMI_Firm_long_prd"/>
    <property type="match status" value="1"/>
</dbReference>
<dbReference type="SUPFAM" id="SSF51182">
    <property type="entry name" value="RmlC-like cupins"/>
    <property type="match status" value="1"/>
</dbReference>